<dbReference type="EMBL" id="CAUYUJ010018988">
    <property type="protein sequence ID" value="CAK0887798.1"/>
    <property type="molecule type" value="Genomic_DNA"/>
</dbReference>
<organism evidence="2 3">
    <name type="scientific">Prorocentrum cordatum</name>
    <dbReference type="NCBI Taxonomy" id="2364126"/>
    <lineage>
        <taxon>Eukaryota</taxon>
        <taxon>Sar</taxon>
        <taxon>Alveolata</taxon>
        <taxon>Dinophyceae</taxon>
        <taxon>Prorocentrales</taxon>
        <taxon>Prorocentraceae</taxon>
        <taxon>Prorocentrum</taxon>
    </lineage>
</organism>
<feature type="non-terminal residue" evidence="2">
    <location>
        <position position="1"/>
    </location>
</feature>
<accession>A0ABN9WR71</accession>
<dbReference type="Proteomes" id="UP001189429">
    <property type="component" value="Unassembled WGS sequence"/>
</dbReference>
<keyword evidence="3" id="KW-1185">Reference proteome</keyword>
<sequence length="448" mass="47787">DAAEDLALQALQLNLWPELSNPSDLWKTNVVDNGYEVLVTLQPSLGMGAPGDTQGAPSLGQSAELFNVFVKKLRANYQEEMIVAAPTDKEVTVEITAEGHYMFDLDPDGQRLSRKRALEATKASMSGGAMQDLDPSVLGVTQALRRIPRLAKSKATLESCRVFRVLSQKSFQAELSHADQVEADTFAEALEGAGTFFSKAQQLQIVKWTGMKLAPAGSAAKEDAEGADESEDVDLDAQLAELQQQVADPIGSWRRQKAKAKAGAIVKGELGEPNEQELELWDDAQDEEEPRPAAEATARPRHVPDWKGRAAPDTSAAGRASQASMAARAWVQSRAGGQATGGKASAKGKGKGPRPPRRGIGGIASLDHSAALHGTAPQKFQYGQLARYSDRELRFQQAEGAAGGEAWDEDEAEPASKRPRGPAAAPRLPKGTPTVAPMCPETAPGQDL</sequence>
<evidence type="ECO:0000313" key="3">
    <source>
        <dbReference type="Proteomes" id="UP001189429"/>
    </source>
</evidence>
<feature type="region of interest" description="Disordered" evidence="1">
    <location>
        <begin position="284"/>
        <end position="369"/>
    </location>
</feature>
<feature type="compositionally biased region" description="Low complexity" evidence="1">
    <location>
        <begin position="315"/>
        <end position="345"/>
    </location>
</feature>
<feature type="region of interest" description="Disordered" evidence="1">
    <location>
        <begin position="396"/>
        <end position="448"/>
    </location>
</feature>
<evidence type="ECO:0000256" key="1">
    <source>
        <dbReference type="SAM" id="MobiDB-lite"/>
    </source>
</evidence>
<dbReference type="Gene3D" id="3.50.80.10">
    <property type="entry name" value="D-tyrosyl-tRNA(Tyr) deacylase"/>
    <property type="match status" value="1"/>
</dbReference>
<evidence type="ECO:0000313" key="2">
    <source>
        <dbReference type="EMBL" id="CAK0887798.1"/>
    </source>
</evidence>
<reference evidence="2" key="1">
    <citation type="submission" date="2023-10" db="EMBL/GenBank/DDBJ databases">
        <authorList>
            <person name="Chen Y."/>
            <person name="Shah S."/>
            <person name="Dougan E. K."/>
            <person name="Thang M."/>
            <person name="Chan C."/>
        </authorList>
    </citation>
    <scope>NUCLEOTIDE SEQUENCE [LARGE SCALE GENOMIC DNA]</scope>
</reference>
<proteinExistence type="predicted"/>
<comment type="caution">
    <text evidence="2">The sequence shown here is derived from an EMBL/GenBank/DDBJ whole genome shotgun (WGS) entry which is preliminary data.</text>
</comment>
<gene>
    <name evidence="2" type="ORF">PCOR1329_LOCUS68760</name>
</gene>
<dbReference type="InterPro" id="IPR023509">
    <property type="entry name" value="DTD-like_sf"/>
</dbReference>
<protein>
    <submittedName>
        <fullName evidence="2">Uncharacterized protein</fullName>
    </submittedName>
</protein>
<feature type="compositionally biased region" description="Basic residues" evidence="1">
    <location>
        <begin position="346"/>
        <end position="357"/>
    </location>
</feature>
<name>A0ABN9WR71_9DINO</name>